<name>A0A0P1H698_9RHOB</name>
<dbReference type="Proteomes" id="UP000051326">
    <property type="component" value="Unassembled WGS sequence"/>
</dbReference>
<proteinExistence type="predicted"/>
<dbReference type="PANTHER" id="PTHR43883">
    <property type="entry name" value="SLR0207 PROTEIN"/>
    <property type="match status" value="1"/>
</dbReference>
<dbReference type="GO" id="GO:0016301">
    <property type="term" value="F:kinase activity"/>
    <property type="evidence" value="ECO:0007669"/>
    <property type="project" value="UniProtKB-KW"/>
</dbReference>
<dbReference type="EMBL" id="CYSR01000004">
    <property type="protein sequence ID" value="CUH98311.1"/>
    <property type="molecule type" value="Genomic_DNA"/>
</dbReference>
<dbReference type="InterPro" id="IPR027417">
    <property type="entry name" value="P-loop_NTPase"/>
</dbReference>
<sequence>MQPDETQQAEVVAFLSDPSAHGADAPVEVITTHSAHVFLTGGLAFKIKRAVRYSYLDFSSLAARKAVLERELALNAPAAPEIYDRVIAVTREASGQLALDGAGEPVEYVLRMRRFPREAELSHIADDGGLTVDLAARLGTAVAAYHAEAARRGADGAALIGEIVEELREALGGMEEVLGRGRADAFIAAAGRAFAAAAPLLSQRAGAGLVRRCHGDLHLRNLVLIGGRVVPFDALEFDERLGTCDVFYDFAFLLMDLLHRGAAAQANAALNSYLRAAGDFGGLAALPLFMSIRAAIRAMVTVQGMAGSGSEAAAAEARSYLELAAECLAAAPPRLVAVGGLSGTGKTTVAARVAPLLRPAPGAVHLRSDVERKALLGAAPLERLPAAGYGPEVTARVYARLLDLAEQALRAGHSVILDATFLEAGVRDRAEALAARLQVPFAGIWLQGDPAVLEQRIAARTGDASDADAQVLRAQLKRAADPAGWTRIACGGDAGQVAGLVEAALSAE</sequence>
<protein>
    <submittedName>
        <fullName evidence="1">Polynucleotide kinase</fullName>
    </submittedName>
</protein>
<dbReference type="Gene3D" id="3.40.50.300">
    <property type="entry name" value="P-loop containing nucleotide triphosphate hydrolases"/>
    <property type="match status" value="1"/>
</dbReference>
<reference evidence="1 2" key="1">
    <citation type="submission" date="2015-09" db="EMBL/GenBank/DDBJ databases">
        <authorList>
            <consortium name="Swine Surveillance"/>
        </authorList>
    </citation>
    <scope>NUCLEOTIDE SEQUENCE [LARGE SCALE GENOMIC DNA]</scope>
    <source>
        <strain evidence="1 2">CECT 8399</strain>
    </source>
</reference>
<gene>
    <name evidence="1" type="ORF">PHA8399_00425</name>
</gene>
<dbReference type="AlphaFoldDB" id="A0A0P1H698"/>
<keyword evidence="1" id="KW-0418">Kinase</keyword>
<dbReference type="SUPFAM" id="SSF56112">
    <property type="entry name" value="Protein kinase-like (PK-like)"/>
    <property type="match status" value="1"/>
</dbReference>
<dbReference type="SUPFAM" id="SSF52540">
    <property type="entry name" value="P-loop containing nucleoside triphosphate hydrolases"/>
    <property type="match status" value="1"/>
</dbReference>
<dbReference type="RefSeq" id="WP_058284559.1">
    <property type="nucleotide sequence ID" value="NZ_CYSR01000004.1"/>
</dbReference>
<dbReference type="STRING" id="1396826.PHA8399_00425"/>
<dbReference type="InterPro" id="IPR052732">
    <property type="entry name" value="Cell-binding_unc_protein"/>
</dbReference>
<dbReference type="InterPro" id="IPR011009">
    <property type="entry name" value="Kinase-like_dom_sf"/>
</dbReference>
<organism evidence="1 2">
    <name type="scientific">Leisingera aquaemixtae</name>
    <dbReference type="NCBI Taxonomy" id="1396826"/>
    <lineage>
        <taxon>Bacteria</taxon>
        <taxon>Pseudomonadati</taxon>
        <taxon>Pseudomonadota</taxon>
        <taxon>Alphaproteobacteria</taxon>
        <taxon>Rhodobacterales</taxon>
        <taxon>Roseobacteraceae</taxon>
        <taxon>Leisingera</taxon>
    </lineage>
</organism>
<accession>A0A0P1H698</accession>
<dbReference type="Pfam" id="PF13671">
    <property type="entry name" value="AAA_33"/>
    <property type="match status" value="1"/>
</dbReference>
<dbReference type="Gene3D" id="3.90.1200.10">
    <property type="match status" value="1"/>
</dbReference>
<dbReference type="PANTHER" id="PTHR43883:SF1">
    <property type="entry name" value="GLUCONOKINASE"/>
    <property type="match status" value="1"/>
</dbReference>
<evidence type="ECO:0000313" key="2">
    <source>
        <dbReference type="Proteomes" id="UP000051326"/>
    </source>
</evidence>
<evidence type="ECO:0000313" key="1">
    <source>
        <dbReference type="EMBL" id="CUH98311.1"/>
    </source>
</evidence>
<keyword evidence="1" id="KW-0808">Transferase</keyword>